<protein>
    <submittedName>
        <fullName evidence="1">Uncharacterized protein</fullName>
    </submittedName>
</protein>
<dbReference type="EMBL" id="GBXM01007985">
    <property type="protein sequence ID" value="JAI00593.1"/>
    <property type="molecule type" value="Transcribed_RNA"/>
</dbReference>
<reference evidence="1" key="2">
    <citation type="journal article" date="2015" name="Fish Shellfish Immunol.">
        <title>Early steps in the European eel (Anguilla anguilla)-Vibrio vulnificus interaction in the gills: Role of the RtxA13 toxin.</title>
        <authorList>
            <person name="Callol A."/>
            <person name="Pajuelo D."/>
            <person name="Ebbesson L."/>
            <person name="Teles M."/>
            <person name="MacKenzie S."/>
            <person name="Amaro C."/>
        </authorList>
    </citation>
    <scope>NUCLEOTIDE SEQUENCE</scope>
</reference>
<organism evidence="1">
    <name type="scientific">Anguilla anguilla</name>
    <name type="common">European freshwater eel</name>
    <name type="synonym">Muraena anguilla</name>
    <dbReference type="NCBI Taxonomy" id="7936"/>
    <lineage>
        <taxon>Eukaryota</taxon>
        <taxon>Metazoa</taxon>
        <taxon>Chordata</taxon>
        <taxon>Craniata</taxon>
        <taxon>Vertebrata</taxon>
        <taxon>Euteleostomi</taxon>
        <taxon>Actinopterygii</taxon>
        <taxon>Neopterygii</taxon>
        <taxon>Teleostei</taxon>
        <taxon>Anguilliformes</taxon>
        <taxon>Anguillidae</taxon>
        <taxon>Anguilla</taxon>
    </lineage>
</organism>
<sequence length="63" mass="7306">MEGQLTQAHADSLWVGKKRPWDVSSKDSVQHVVLRTPFCDHVEKHLRTRQEAHRAGFPFNINL</sequence>
<proteinExistence type="predicted"/>
<accession>A0A0E9XCW9</accession>
<reference evidence="1" key="1">
    <citation type="submission" date="2014-11" db="EMBL/GenBank/DDBJ databases">
        <authorList>
            <person name="Amaro Gonzalez C."/>
        </authorList>
    </citation>
    <scope>NUCLEOTIDE SEQUENCE</scope>
</reference>
<evidence type="ECO:0000313" key="1">
    <source>
        <dbReference type="EMBL" id="JAI00593.1"/>
    </source>
</evidence>
<dbReference type="AlphaFoldDB" id="A0A0E9XCW9"/>
<name>A0A0E9XCW9_ANGAN</name>